<accession>G5J757</accession>
<proteinExistence type="predicted"/>
<feature type="domain" description="Polysaccharide pyruvyl transferase" evidence="1">
    <location>
        <begin position="13"/>
        <end position="303"/>
    </location>
</feature>
<dbReference type="AlphaFoldDB" id="G5J757"/>
<dbReference type="EMBL" id="AESD01000492">
    <property type="protein sequence ID" value="EHJ11970.1"/>
    <property type="molecule type" value="Genomic_DNA"/>
</dbReference>
<protein>
    <recommendedName>
        <fullName evidence="1">Polysaccharide pyruvyl transferase domain-containing protein</fullName>
    </recommendedName>
</protein>
<evidence type="ECO:0000259" key="1">
    <source>
        <dbReference type="Pfam" id="PF04230"/>
    </source>
</evidence>
<dbReference type="Pfam" id="PF04230">
    <property type="entry name" value="PS_pyruv_trans"/>
    <property type="match status" value="1"/>
</dbReference>
<dbReference type="GeneID" id="88766859"/>
<evidence type="ECO:0000313" key="3">
    <source>
        <dbReference type="Proteomes" id="UP000003477"/>
    </source>
</evidence>
<sequence length="369" mass="43311">MKIGIITFHNTVNYGATLQAYALLTTIKSQGHQVEIINYCPDISNEYYQKELQIFSKLKDFKKIGLYDVKILKKFIKMTLFVRLNMNLTERISDVKQLRKISNQYEALVCGSDQIWSFDDSSFRNFDSSYFLDFTEPAYSGIKISYAPSCGNTKTFGVYGEKIGQLLRNFDGISVRDSYSSKLIQEECNQEATQVLDPTFLIREHYPKILKNIKRKKQYLLVYHQKYLTDSEEEFIKNFADRNKLEILSINKYTNIANENPLGFGIDEWLGYFKNASYVFTNTFHGTIFSIIFEKPFTVILRDYNSNKITDLINNLGLEHRIYDKDMQENMENPDFDQLMNMDYTLVNKKLEQKIKKSKQYLINHLDYG</sequence>
<comment type="caution">
    <text evidence="2">The sequence shown here is derived from an EMBL/GenBank/DDBJ whole genome shotgun (WGS) entry which is preliminary data.</text>
</comment>
<dbReference type="PATRIC" id="fig|423471.3.peg.3097"/>
<gene>
    <name evidence="2" type="ORF">CWATWH0003_3298</name>
</gene>
<reference evidence="2 3" key="1">
    <citation type="journal article" date="2011" name="Front. Microbiol.">
        <title>Two Strains of Crocosphaera watsonii with Highly Conserved Genomes are Distinguished by Strain-Specific Features.</title>
        <authorList>
            <person name="Bench S.R."/>
            <person name="Ilikchyan I.N."/>
            <person name="Tripp H.J."/>
            <person name="Zehr J.P."/>
        </authorList>
    </citation>
    <scope>NUCLEOTIDE SEQUENCE [LARGE SCALE GENOMIC DNA]</scope>
    <source>
        <strain evidence="2 3">WH 0003</strain>
    </source>
</reference>
<dbReference type="Proteomes" id="UP000003477">
    <property type="component" value="Unassembled WGS sequence"/>
</dbReference>
<dbReference type="InterPro" id="IPR007345">
    <property type="entry name" value="Polysacch_pyruvyl_Trfase"/>
</dbReference>
<dbReference type="RefSeq" id="WP_007311375.1">
    <property type="nucleotide sequence ID" value="NZ_AESD01000492.1"/>
</dbReference>
<evidence type="ECO:0000313" key="2">
    <source>
        <dbReference type="EMBL" id="EHJ11970.1"/>
    </source>
</evidence>
<name>G5J757_CROWT</name>
<organism evidence="2 3">
    <name type="scientific">Crocosphaera watsonii WH 0003</name>
    <dbReference type="NCBI Taxonomy" id="423471"/>
    <lineage>
        <taxon>Bacteria</taxon>
        <taxon>Bacillati</taxon>
        <taxon>Cyanobacteriota</taxon>
        <taxon>Cyanophyceae</taxon>
        <taxon>Oscillatoriophycideae</taxon>
        <taxon>Chroococcales</taxon>
        <taxon>Aphanothecaceae</taxon>
        <taxon>Crocosphaera</taxon>
    </lineage>
</organism>